<evidence type="ECO:0000313" key="1">
    <source>
        <dbReference type="EMBL" id="MDQ1028486.1"/>
    </source>
</evidence>
<sequence length="89" mass="9764">MVARSERRDGCTQTLPEVHSLSARKETAMNNPATPATVVAAPESELGPLLDAWDQAHTAATADPEWRHLLDEMAHPRTTQAFYRLAAGR</sequence>
<proteinExistence type="predicted"/>
<protein>
    <submittedName>
        <fullName evidence="1">Uncharacterized protein</fullName>
    </submittedName>
</protein>
<gene>
    <name evidence="1" type="ORF">QF035_006068</name>
</gene>
<evidence type="ECO:0000313" key="2">
    <source>
        <dbReference type="Proteomes" id="UP001230328"/>
    </source>
</evidence>
<dbReference type="Proteomes" id="UP001230328">
    <property type="component" value="Unassembled WGS sequence"/>
</dbReference>
<comment type="caution">
    <text evidence="1">The sequence shown here is derived from an EMBL/GenBank/DDBJ whole genome shotgun (WGS) entry which is preliminary data.</text>
</comment>
<reference evidence="1 2" key="1">
    <citation type="submission" date="2023-07" db="EMBL/GenBank/DDBJ databases">
        <title>Comparative genomics of wheat-associated soil bacteria to identify genetic determinants of phenazine resistance.</title>
        <authorList>
            <person name="Mouncey N."/>
        </authorList>
    </citation>
    <scope>NUCLEOTIDE SEQUENCE [LARGE SCALE GENOMIC DNA]</scope>
    <source>
        <strain evidence="1 2">V2I4</strain>
    </source>
</reference>
<accession>A0ABU0SY60</accession>
<keyword evidence="2" id="KW-1185">Reference proteome</keyword>
<organism evidence="1 2">
    <name type="scientific">Streptomyces umbrinus</name>
    <dbReference type="NCBI Taxonomy" id="67370"/>
    <lineage>
        <taxon>Bacteria</taxon>
        <taxon>Bacillati</taxon>
        <taxon>Actinomycetota</taxon>
        <taxon>Actinomycetes</taxon>
        <taxon>Kitasatosporales</taxon>
        <taxon>Streptomycetaceae</taxon>
        <taxon>Streptomyces</taxon>
        <taxon>Streptomyces phaeochromogenes group</taxon>
    </lineage>
</organism>
<name>A0ABU0SY60_9ACTN</name>
<dbReference type="EMBL" id="JAUSZI010000002">
    <property type="protein sequence ID" value="MDQ1028486.1"/>
    <property type="molecule type" value="Genomic_DNA"/>
</dbReference>